<dbReference type="EMBL" id="OKRB01000025">
    <property type="protein sequence ID" value="SPE18012.1"/>
    <property type="molecule type" value="Genomic_DNA"/>
</dbReference>
<feature type="compositionally biased region" description="Low complexity" evidence="1">
    <location>
        <begin position="34"/>
        <end position="61"/>
    </location>
</feature>
<evidence type="ECO:0000256" key="1">
    <source>
        <dbReference type="SAM" id="MobiDB-lite"/>
    </source>
</evidence>
<accession>A0A2N9L3Y6</accession>
<feature type="region of interest" description="Disordered" evidence="1">
    <location>
        <begin position="17"/>
        <end position="61"/>
    </location>
</feature>
<name>A0A2N9L3Y6_9BACT</name>
<evidence type="ECO:0000313" key="2">
    <source>
        <dbReference type="EMBL" id="SPE18012.1"/>
    </source>
</evidence>
<gene>
    <name evidence="2" type="ORF">SBA5_1200006</name>
</gene>
<proteinExistence type="predicted"/>
<dbReference type="AlphaFoldDB" id="A0A2N9L3Y6"/>
<evidence type="ECO:0000313" key="3">
    <source>
        <dbReference type="Proteomes" id="UP000239735"/>
    </source>
</evidence>
<organism evidence="2 3">
    <name type="scientific">Candidatus Sulfuritelmatomonas gaucii</name>
    <dbReference type="NCBI Taxonomy" id="2043161"/>
    <lineage>
        <taxon>Bacteria</taxon>
        <taxon>Pseudomonadati</taxon>
        <taxon>Acidobacteriota</taxon>
        <taxon>Terriglobia</taxon>
        <taxon>Terriglobales</taxon>
        <taxon>Acidobacteriaceae</taxon>
        <taxon>Candidatus Sulfuritelmatomonas</taxon>
    </lineage>
</organism>
<protein>
    <submittedName>
        <fullName evidence="2">Uncharacterized protein</fullName>
    </submittedName>
</protein>
<reference evidence="3" key="1">
    <citation type="submission" date="2018-02" db="EMBL/GenBank/DDBJ databases">
        <authorList>
            <person name="Hausmann B."/>
        </authorList>
    </citation>
    <scope>NUCLEOTIDE SEQUENCE [LARGE SCALE GENOMIC DNA]</scope>
    <source>
        <strain evidence="3">Peat soil MAG SbA5</strain>
    </source>
</reference>
<sequence length="501" mass="53739">MQKCSMTMNAGGSELVQTGAAPDVDTSHSPTGSAAQAATESIAAAGEEQPSAGPGAGALPGAPIIPASESVSTNSAIDLSDTCVANPAVRIRGITEIGRDGETSRIGSWKPPFEVQRGFEASFKEIFQRAESVRVPMDAVPVPTKSTPYGTIDELFDRLQKAIAAQASLSERASRLLAHWTLSTWFSDALSLAPGVAIVGPGYEGNLVLFALRNFCRYPLMLTRADISSLKNVNWHTTPTLLFYDPSVTKQMASHLGCTATRGHLVSDAGCYRDFFGPKAIYVGEEVSADRIPLFSLQVNVHPTAAACAVEKASRMTEIEVQELQNQLLNYQLKNLVPVYNSEFDASELTSDTRAIANALGACIIDSPGLQSQLISLLAPVEDQRQADRSTGIEAVTLEAILNLCHEGKVQIFVGEIAFEVNRIVEARGERLHYSAETIGHGMKKISLVTRRLGKSGKGLVLDLATLKRAHELAAVYGGVGLEQDENNLHCQLCFANKKVM</sequence>
<dbReference type="Proteomes" id="UP000239735">
    <property type="component" value="Unassembled WGS sequence"/>
</dbReference>